<organism evidence="21 22">
    <name type="scientific">Candidatus Mycolicibacterium alkanivorans</name>
    <dbReference type="NCBI Taxonomy" id="2954114"/>
    <lineage>
        <taxon>Bacteria</taxon>
        <taxon>Bacillati</taxon>
        <taxon>Actinomycetota</taxon>
        <taxon>Actinomycetes</taxon>
        <taxon>Mycobacteriales</taxon>
        <taxon>Mycobacteriaceae</taxon>
        <taxon>Mycolicibacterium</taxon>
    </lineage>
</organism>
<comment type="catalytic activity">
    <reaction evidence="18">
        <text>a (2E)-enoyl-CoA + NADPH + H(+) = a 2,3-saturated acyl-CoA + NADP(+)</text>
        <dbReference type="Rhea" id="RHEA:33763"/>
        <dbReference type="ChEBI" id="CHEBI:15378"/>
        <dbReference type="ChEBI" id="CHEBI:57783"/>
        <dbReference type="ChEBI" id="CHEBI:58349"/>
        <dbReference type="ChEBI" id="CHEBI:58856"/>
        <dbReference type="ChEBI" id="CHEBI:65111"/>
        <dbReference type="EC" id="1.3.1.38"/>
    </reaction>
    <physiologicalReaction direction="left-to-right" evidence="18">
        <dbReference type="Rhea" id="RHEA:33764"/>
    </physiologicalReaction>
</comment>
<dbReference type="PANTHER" id="PTHR24317">
    <property type="entry name" value="PEROXISOMAL TRANS-2-ENOYL-COA REDUCTASE"/>
    <property type="match status" value="1"/>
</dbReference>
<comment type="subcellular location">
    <subcellularLocation>
        <location evidence="1">Peroxisome</location>
    </subcellularLocation>
</comment>
<comment type="caution">
    <text evidence="21">The sequence shown here is derived from an EMBL/GenBank/DDBJ whole genome shotgun (WGS) entry which is preliminary data.</text>
</comment>
<evidence type="ECO:0000256" key="3">
    <source>
        <dbReference type="ARBA" id="ARBA00022516"/>
    </source>
</evidence>
<accession>A0ABS9YU45</accession>
<evidence type="ECO:0000256" key="4">
    <source>
        <dbReference type="ARBA" id="ARBA00022553"/>
    </source>
</evidence>
<dbReference type="EMBL" id="JAIVFL010000001">
    <property type="protein sequence ID" value="MCI4674672.1"/>
    <property type="molecule type" value="Genomic_DNA"/>
</dbReference>
<evidence type="ECO:0000256" key="12">
    <source>
        <dbReference type="ARBA" id="ARBA00038622"/>
    </source>
</evidence>
<dbReference type="Pfam" id="PF00106">
    <property type="entry name" value="adh_short"/>
    <property type="match status" value="1"/>
</dbReference>
<evidence type="ECO:0000256" key="16">
    <source>
        <dbReference type="ARBA" id="ARBA00048686"/>
    </source>
</evidence>
<evidence type="ECO:0000313" key="21">
    <source>
        <dbReference type="EMBL" id="MCI4674672.1"/>
    </source>
</evidence>
<sequence>MILDEFRLDGQVAVVTGAGRGLGAVTAVAFAEVGADVVIGSRTHSELESVAEKIEAVGRRLGDPLDIAAAAVHLASPAASFLTGKMLEVDGGLIVPNLDLPIPDL</sequence>
<evidence type="ECO:0000256" key="17">
    <source>
        <dbReference type="ARBA" id="ARBA00049108"/>
    </source>
</evidence>
<keyword evidence="5" id="KW-0276">Fatty acid metabolism</keyword>
<evidence type="ECO:0000256" key="2">
    <source>
        <dbReference type="ARBA" id="ARBA00005189"/>
    </source>
</evidence>
<keyword evidence="6" id="KW-0521">NADP</keyword>
<evidence type="ECO:0000313" key="22">
    <source>
        <dbReference type="Proteomes" id="UP001139068"/>
    </source>
</evidence>
<evidence type="ECO:0000256" key="6">
    <source>
        <dbReference type="ARBA" id="ARBA00022857"/>
    </source>
</evidence>
<evidence type="ECO:0000256" key="14">
    <source>
        <dbReference type="ARBA" id="ARBA00041063"/>
    </source>
</evidence>
<gene>
    <name evidence="21" type="ORF">K9U37_06990</name>
</gene>
<comment type="subunit">
    <text evidence="12">Interacts with PEX5, probably required to target it into peroxisomes.</text>
</comment>
<evidence type="ECO:0000256" key="20">
    <source>
        <dbReference type="ARBA" id="ARBA00049559"/>
    </source>
</evidence>
<comment type="function">
    <text evidence="11">Participates in chain elongation of fatty acids. Catalyzes the reduction of trans-2-enoyl-CoAs of varying chain lengths from 6:1 to 16:1, having maximum activity with 10:1 CoA. Has no 2,4-dienoyl-CoA reductase activity.</text>
</comment>
<dbReference type="InterPro" id="IPR036291">
    <property type="entry name" value="NAD(P)-bd_dom_sf"/>
</dbReference>
<dbReference type="InterPro" id="IPR052388">
    <property type="entry name" value="Peroxisomal_t2-enoyl-CoA_red"/>
</dbReference>
<dbReference type="EC" id="1.3.1.38" evidence="13"/>
<dbReference type="InterPro" id="IPR002347">
    <property type="entry name" value="SDR_fam"/>
</dbReference>
<keyword evidence="4" id="KW-0597">Phosphoprotein</keyword>
<comment type="catalytic activity">
    <reaction evidence="20">
        <text>(2E)-octenoyl-CoA + NADPH + H(+) = octanoyl-CoA + NADP(+)</text>
        <dbReference type="Rhea" id="RHEA:44952"/>
        <dbReference type="ChEBI" id="CHEBI:15378"/>
        <dbReference type="ChEBI" id="CHEBI:57386"/>
        <dbReference type="ChEBI" id="CHEBI:57783"/>
        <dbReference type="ChEBI" id="CHEBI:58349"/>
        <dbReference type="ChEBI" id="CHEBI:62242"/>
    </reaction>
    <physiologicalReaction direction="left-to-right" evidence="20">
        <dbReference type="Rhea" id="RHEA:44953"/>
    </physiologicalReaction>
</comment>
<evidence type="ECO:0000256" key="15">
    <source>
        <dbReference type="ARBA" id="ARBA00047570"/>
    </source>
</evidence>
<evidence type="ECO:0000256" key="13">
    <source>
        <dbReference type="ARBA" id="ARBA00038849"/>
    </source>
</evidence>
<keyword evidence="8" id="KW-0443">Lipid metabolism</keyword>
<comment type="catalytic activity">
    <reaction evidence="16">
        <text>(2E)-tetradecenoyl-CoA + NADPH + H(+) = tetradecanoyl-CoA + NADP(+)</text>
        <dbReference type="Rhea" id="RHEA:44968"/>
        <dbReference type="ChEBI" id="CHEBI:15378"/>
        <dbReference type="ChEBI" id="CHEBI:57385"/>
        <dbReference type="ChEBI" id="CHEBI:57783"/>
        <dbReference type="ChEBI" id="CHEBI:58349"/>
        <dbReference type="ChEBI" id="CHEBI:61405"/>
    </reaction>
    <physiologicalReaction direction="left-to-right" evidence="16">
        <dbReference type="Rhea" id="RHEA:44969"/>
    </physiologicalReaction>
</comment>
<keyword evidence="7" id="KW-0560">Oxidoreductase</keyword>
<evidence type="ECO:0000256" key="18">
    <source>
        <dbReference type="ARBA" id="ARBA00049251"/>
    </source>
</evidence>
<comment type="catalytic activity">
    <reaction evidence="19">
        <text>(2E)-decenoyl-CoA + NADPH + H(+) = decanoyl-CoA + NADP(+)</text>
        <dbReference type="Rhea" id="RHEA:44960"/>
        <dbReference type="ChEBI" id="CHEBI:15378"/>
        <dbReference type="ChEBI" id="CHEBI:57783"/>
        <dbReference type="ChEBI" id="CHEBI:58349"/>
        <dbReference type="ChEBI" id="CHEBI:61406"/>
        <dbReference type="ChEBI" id="CHEBI:61430"/>
    </reaction>
    <physiologicalReaction direction="left-to-right" evidence="19">
        <dbReference type="Rhea" id="RHEA:44961"/>
    </physiologicalReaction>
</comment>
<evidence type="ECO:0000256" key="11">
    <source>
        <dbReference type="ARBA" id="ARBA00037124"/>
    </source>
</evidence>
<evidence type="ECO:0000256" key="7">
    <source>
        <dbReference type="ARBA" id="ARBA00023002"/>
    </source>
</evidence>
<evidence type="ECO:0000256" key="10">
    <source>
        <dbReference type="ARBA" id="ARBA00023160"/>
    </source>
</evidence>
<dbReference type="SUPFAM" id="SSF51735">
    <property type="entry name" value="NAD(P)-binding Rossmann-fold domains"/>
    <property type="match status" value="2"/>
</dbReference>
<comment type="pathway">
    <text evidence="2">Lipid metabolism.</text>
</comment>
<evidence type="ECO:0000256" key="9">
    <source>
        <dbReference type="ARBA" id="ARBA00023140"/>
    </source>
</evidence>
<keyword evidence="22" id="KW-1185">Reference proteome</keyword>
<name>A0ABS9YU45_9MYCO</name>
<keyword evidence="3" id="KW-0444">Lipid biosynthesis</keyword>
<keyword evidence="10" id="KW-0275">Fatty acid biosynthesis</keyword>
<evidence type="ECO:0000256" key="5">
    <source>
        <dbReference type="ARBA" id="ARBA00022832"/>
    </source>
</evidence>
<proteinExistence type="predicted"/>
<dbReference type="PANTHER" id="PTHR24317:SF7">
    <property type="entry name" value="PEROXISOMAL TRANS-2-ENOYL-COA REDUCTASE"/>
    <property type="match status" value="1"/>
</dbReference>
<dbReference type="RefSeq" id="WP_243071078.1">
    <property type="nucleotide sequence ID" value="NZ_JAIVFL010000001.1"/>
</dbReference>
<evidence type="ECO:0000256" key="19">
    <source>
        <dbReference type="ARBA" id="ARBA00049386"/>
    </source>
</evidence>
<keyword evidence="9" id="KW-0576">Peroxisome</keyword>
<protein>
    <recommendedName>
        <fullName evidence="14">Peroxisomal trans-2-enoyl-CoA reductase</fullName>
        <ecNumber evidence="13">1.3.1.38</ecNumber>
    </recommendedName>
</protein>
<dbReference type="Gene3D" id="3.40.50.720">
    <property type="entry name" value="NAD(P)-binding Rossmann-like Domain"/>
    <property type="match status" value="2"/>
</dbReference>
<dbReference type="Proteomes" id="UP001139068">
    <property type="component" value="Unassembled WGS sequence"/>
</dbReference>
<comment type="catalytic activity">
    <reaction evidence="17">
        <text>(2E)-hexenoyl-CoA + NADPH + H(+) = hexanoyl-CoA + NADP(+)</text>
        <dbReference type="Rhea" id="RHEA:44956"/>
        <dbReference type="ChEBI" id="CHEBI:15378"/>
        <dbReference type="ChEBI" id="CHEBI:57783"/>
        <dbReference type="ChEBI" id="CHEBI:58349"/>
        <dbReference type="ChEBI" id="CHEBI:62077"/>
        <dbReference type="ChEBI" id="CHEBI:62620"/>
    </reaction>
    <physiologicalReaction direction="left-to-right" evidence="17">
        <dbReference type="Rhea" id="RHEA:44957"/>
    </physiologicalReaction>
</comment>
<evidence type="ECO:0000256" key="1">
    <source>
        <dbReference type="ARBA" id="ARBA00004275"/>
    </source>
</evidence>
<comment type="catalytic activity">
    <reaction evidence="15">
        <text>(2E)-dodecenoyl-CoA + NADPH + H(+) = dodecanoyl-CoA + NADP(+)</text>
        <dbReference type="Rhea" id="RHEA:44964"/>
        <dbReference type="ChEBI" id="CHEBI:15378"/>
        <dbReference type="ChEBI" id="CHEBI:57330"/>
        <dbReference type="ChEBI" id="CHEBI:57375"/>
        <dbReference type="ChEBI" id="CHEBI:57783"/>
        <dbReference type="ChEBI" id="CHEBI:58349"/>
    </reaction>
    <physiologicalReaction direction="left-to-right" evidence="15">
        <dbReference type="Rhea" id="RHEA:44965"/>
    </physiologicalReaction>
</comment>
<evidence type="ECO:0000256" key="8">
    <source>
        <dbReference type="ARBA" id="ARBA00023098"/>
    </source>
</evidence>
<reference evidence="21" key="1">
    <citation type="journal article" date="2022" name="ISME J.">
        <title>Identification of active gaseous-alkane degraders at natural gas seeps.</title>
        <authorList>
            <person name="Farhan Ul Haque M."/>
            <person name="Hernandez M."/>
            <person name="Crombie A.T."/>
            <person name="Murrell J.C."/>
        </authorList>
    </citation>
    <scope>NUCLEOTIDE SEQUENCE</scope>
    <source>
        <strain evidence="21">ANDR5</strain>
    </source>
</reference>